<dbReference type="AlphaFoldDB" id="A0A7R8XA58"/>
<dbReference type="EMBL" id="LR900462">
    <property type="protein sequence ID" value="CAD7245752.1"/>
    <property type="molecule type" value="Genomic_DNA"/>
</dbReference>
<keyword evidence="3" id="KW-1185">Reference proteome</keyword>
<feature type="transmembrane region" description="Helical" evidence="1">
    <location>
        <begin position="211"/>
        <end position="232"/>
    </location>
</feature>
<dbReference type="GO" id="GO:0005886">
    <property type="term" value="C:plasma membrane"/>
    <property type="evidence" value="ECO:0007669"/>
    <property type="project" value="TreeGrafter"/>
</dbReference>
<dbReference type="InterPro" id="IPR038976">
    <property type="entry name" value="Ssk"/>
</dbReference>
<protein>
    <submittedName>
        <fullName evidence="2">Uncharacterized protein</fullName>
    </submittedName>
</protein>
<organism evidence="2">
    <name type="scientific">Darwinula stevensoni</name>
    <dbReference type="NCBI Taxonomy" id="69355"/>
    <lineage>
        <taxon>Eukaryota</taxon>
        <taxon>Metazoa</taxon>
        <taxon>Ecdysozoa</taxon>
        <taxon>Arthropoda</taxon>
        <taxon>Crustacea</taxon>
        <taxon>Oligostraca</taxon>
        <taxon>Ostracoda</taxon>
        <taxon>Podocopa</taxon>
        <taxon>Podocopida</taxon>
        <taxon>Darwinulocopina</taxon>
        <taxon>Darwinuloidea</taxon>
        <taxon>Darwinulidae</taxon>
        <taxon>Darwinula</taxon>
    </lineage>
</organism>
<evidence type="ECO:0000313" key="3">
    <source>
        <dbReference type="Proteomes" id="UP000677054"/>
    </source>
</evidence>
<dbReference type="OrthoDB" id="6592556at2759"/>
<proteinExistence type="predicted"/>
<feature type="transmembrane region" description="Helical" evidence="1">
    <location>
        <begin position="286"/>
        <end position="307"/>
    </location>
</feature>
<gene>
    <name evidence="2" type="ORF">DSTB1V02_LOCUS5619</name>
</gene>
<feature type="transmembrane region" description="Helical" evidence="1">
    <location>
        <begin position="244"/>
        <end position="266"/>
    </location>
</feature>
<accession>A0A7R8XA58</accession>
<evidence type="ECO:0000313" key="2">
    <source>
        <dbReference type="EMBL" id="CAD7245752.1"/>
    </source>
</evidence>
<dbReference type="Proteomes" id="UP000677054">
    <property type="component" value="Unassembled WGS sequence"/>
</dbReference>
<sequence>MRKYFAAVQMTVPIVNISGITLESDKFMASHLPSVPSFLLHGKCTTRSPNAIRPSQETLDGAGNLEIRRKSTDFEPLSQTLGRVVTAKTLNGEVSLSVATHEVALSCLCIAASFAIVSNDLEGRSGQVPGYDRNRSIDLHGDRDERKRAWPQRRFAVFVPPSSGANTHDDMGDAVALGLGFTEAALTITSLSLYRSKGNELALPSYDKHNLVIGTLISFIIITPALLFIYIIGQSNVRKSTAIALMNAMGFTLFLAGGTVVLDYFTHGYQVSGGNVNPFDTEHRNLGLATGSVMIVNSIFYLADSLVNMADICKK</sequence>
<keyword evidence="1" id="KW-0812">Transmembrane</keyword>
<dbReference type="GO" id="GO:0019991">
    <property type="term" value="P:septate junction assembly"/>
    <property type="evidence" value="ECO:0007669"/>
    <property type="project" value="InterPro"/>
</dbReference>
<dbReference type="PANTHER" id="PTHR36692">
    <property type="entry name" value="PROTEIN SNAKESKIN"/>
    <property type="match status" value="1"/>
</dbReference>
<evidence type="ECO:0000256" key="1">
    <source>
        <dbReference type="SAM" id="Phobius"/>
    </source>
</evidence>
<reference evidence="2" key="1">
    <citation type="submission" date="2020-11" db="EMBL/GenBank/DDBJ databases">
        <authorList>
            <person name="Tran Van P."/>
        </authorList>
    </citation>
    <scope>NUCLEOTIDE SEQUENCE</scope>
</reference>
<dbReference type="EMBL" id="CAJPEV010000945">
    <property type="protein sequence ID" value="CAG0889677.1"/>
    <property type="molecule type" value="Genomic_DNA"/>
</dbReference>
<keyword evidence="1" id="KW-0472">Membrane</keyword>
<keyword evidence="1" id="KW-1133">Transmembrane helix</keyword>
<dbReference type="PANTHER" id="PTHR36692:SF2">
    <property type="entry name" value="GEO12064P1"/>
    <property type="match status" value="1"/>
</dbReference>
<name>A0A7R8XA58_9CRUS</name>